<dbReference type="InterPro" id="IPR003737">
    <property type="entry name" value="GlcNAc_PI_deacetylase-related"/>
</dbReference>
<dbReference type="KEGG" id="emx:FKV68_30690"/>
<keyword evidence="1" id="KW-0614">Plasmid</keyword>
<proteinExistence type="predicted"/>
<organism evidence="1 2">
    <name type="scientific">Sinorhizobium mexicanum</name>
    <dbReference type="NCBI Taxonomy" id="375549"/>
    <lineage>
        <taxon>Bacteria</taxon>
        <taxon>Pseudomonadati</taxon>
        <taxon>Pseudomonadota</taxon>
        <taxon>Alphaproteobacteria</taxon>
        <taxon>Hyphomicrobiales</taxon>
        <taxon>Rhizobiaceae</taxon>
        <taxon>Sinorhizobium/Ensifer group</taxon>
        <taxon>Sinorhizobium</taxon>
    </lineage>
</organism>
<protein>
    <submittedName>
        <fullName evidence="1">PIG-L family deacetylase</fullName>
    </submittedName>
</protein>
<dbReference type="InterPro" id="IPR024078">
    <property type="entry name" value="LmbE-like_dom_sf"/>
</dbReference>
<dbReference type="Pfam" id="PF02585">
    <property type="entry name" value="PIG-L"/>
    <property type="match status" value="1"/>
</dbReference>
<dbReference type="SUPFAM" id="SSF102588">
    <property type="entry name" value="LmbE-like"/>
    <property type="match status" value="1"/>
</dbReference>
<dbReference type="AlphaFoldDB" id="A0A859QQI5"/>
<dbReference type="PANTHER" id="PTHR12993">
    <property type="entry name" value="N-ACETYLGLUCOSAMINYL-PHOSPHATIDYLINOSITOL DE-N-ACETYLASE-RELATED"/>
    <property type="match status" value="1"/>
</dbReference>
<keyword evidence="2" id="KW-1185">Reference proteome</keyword>
<name>A0A859QQI5_9HYPH</name>
<dbReference type="EMBL" id="CP041241">
    <property type="protein sequence ID" value="QLL65665.1"/>
    <property type="molecule type" value="Genomic_DNA"/>
</dbReference>
<accession>A0A859QQI5</accession>
<dbReference type="PANTHER" id="PTHR12993:SF30">
    <property type="entry name" value="N-ACETYL-ALPHA-D-GLUCOSAMINYL L-MALATE DEACETYLASE 1"/>
    <property type="match status" value="1"/>
</dbReference>
<geneLocation type="plasmid" evidence="2">
    <name>pemeittgr7c</name>
</geneLocation>
<sequence length="226" mass="24507">MFEPNSGPVMIVAPHPDDETLGAGGFLLRAIEAGVSVHWLVVTGISVEHGWAQEKVARREQEISAVADAYGFAGVHRLNLPSAKLETIPMGEMVSAIGTVVKSVEPTTLLVPHRGDAHSDHHVVYEATTACTKWFRYPSIKWTLVYETLSETDAGLFNSDPFLPNLYIDISSQLEKKLHITSMFGDEIGGFPFPRSLEAVGALAKVRGAASGYTAAEAFMLLRGRT</sequence>
<dbReference type="Proteomes" id="UP000510721">
    <property type="component" value="Plasmid pEmeITTGR7c"/>
</dbReference>
<dbReference type="GO" id="GO:0016811">
    <property type="term" value="F:hydrolase activity, acting on carbon-nitrogen (but not peptide) bonds, in linear amides"/>
    <property type="evidence" value="ECO:0007669"/>
    <property type="project" value="TreeGrafter"/>
</dbReference>
<reference evidence="1 2" key="1">
    <citation type="submission" date="2019-06" db="EMBL/GenBank/DDBJ databases">
        <title>Complete genome sequence of Ensifer mexicanus ITTG R7 isolated from nodules of Acacia angustissima (Mill.) Kuntze.</title>
        <authorList>
            <person name="Rincon-Rosales R."/>
            <person name="Rogel M.A."/>
            <person name="Guerrero G."/>
            <person name="Rincon-Molina C.I."/>
            <person name="Lopez-Lopez A."/>
            <person name="Martinez-Romero E."/>
        </authorList>
    </citation>
    <scope>NUCLEOTIDE SEQUENCE [LARGE SCALE GENOMIC DNA]</scope>
    <source>
        <strain evidence="1 2">ITTG R7</strain>
        <plasmid evidence="2">pemeittgr7c</plasmid>
    </source>
</reference>
<evidence type="ECO:0000313" key="2">
    <source>
        <dbReference type="Proteomes" id="UP000510721"/>
    </source>
</evidence>
<gene>
    <name evidence="1" type="ORF">FKV68_30690</name>
</gene>
<dbReference type="Gene3D" id="3.40.50.10320">
    <property type="entry name" value="LmbE-like"/>
    <property type="match status" value="1"/>
</dbReference>
<dbReference type="RefSeq" id="WP_180942564.1">
    <property type="nucleotide sequence ID" value="NZ_CP041241.1"/>
</dbReference>
<evidence type="ECO:0000313" key="1">
    <source>
        <dbReference type="EMBL" id="QLL65665.1"/>
    </source>
</evidence>